<evidence type="ECO:0000313" key="6">
    <source>
        <dbReference type="Proteomes" id="UP000244810"/>
    </source>
</evidence>
<feature type="signal peptide" evidence="4">
    <location>
        <begin position="1"/>
        <end position="24"/>
    </location>
</feature>
<dbReference type="Gene3D" id="3.40.190.170">
    <property type="entry name" value="Bacterial extracellular solute-binding protein, family 7"/>
    <property type="match status" value="1"/>
</dbReference>
<keyword evidence="3" id="KW-0574">Periplasm</keyword>
<dbReference type="InterPro" id="IPR018389">
    <property type="entry name" value="DctP_fam"/>
</dbReference>
<dbReference type="GO" id="GO:0042597">
    <property type="term" value="C:periplasmic space"/>
    <property type="evidence" value="ECO:0007669"/>
    <property type="project" value="UniProtKB-SubCell"/>
</dbReference>
<dbReference type="EMBL" id="QDDR01000015">
    <property type="protein sequence ID" value="PVE45444.1"/>
    <property type="molecule type" value="Genomic_DNA"/>
</dbReference>
<dbReference type="GO" id="GO:0055085">
    <property type="term" value="P:transmembrane transport"/>
    <property type="evidence" value="ECO:0007669"/>
    <property type="project" value="InterPro"/>
</dbReference>
<dbReference type="PANTHER" id="PTHR33376">
    <property type="match status" value="1"/>
</dbReference>
<reference evidence="5 6" key="1">
    <citation type="journal article" date="2011" name="Syst. Appl. Microbiol.">
        <title>Defluviimonas denitrificans gen. nov., sp. nov., and Pararhodobacter aggregans gen. nov., sp. nov., non-phototrophic Rhodobacteraceae from the biofilter of a marine aquaculture.</title>
        <authorList>
            <person name="Foesel B.U."/>
            <person name="Drake H.L."/>
            <person name="Schramm A."/>
        </authorList>
    </citation>
    <scope>NUCLEOTIDE SEQUENCE [LARGE SCALE GENOMIC DNA]</scope>
    <source>
        <strain evidence="5 6">D1-19</strain>
    </source>
</reference>
<evidence type="ECO:0000256" key="3">
    <source>
        <dbReference type="ARBA" id="ARBA00022764"/>
    </source>
</evidence>
<dbReference type="InterPro" id="IPR038404">
    <property type="entry name" value="TRAP_DctP_sf"/>
</dbReference>
<evidence type="ECO:0000256" key="4">
    <source>
        <dbReference type="SAM" id="SignalP"/>
    </source>
</evidence>
<organism evidence="5 6">
    <name type="scientific">Pararhodobacter aggregans</name>
    <dbReference type="NCBI Taxonomy" id="404875"/>
    <lineage>
        <taxon>Bacteria</taxon>
        <taxon>Pseudomonadati</taxon>
        <taxon>Pseudomonadota</taxon>
        <taxon>Alphaproteobacteria</taxon>
        <taxon>Rhodobacterales</taxon>
        <taxon>Paracoccaceae</taxon>
        <taxon>Pararhodobacter</taxon>
    </lineage>
</organism>
<dbReference type="AlphaFoldDB" id="A0A2T7ULA0"/>
<dbReference type="RefSeq" id="WP_107750096.1">
    <property type="nucleotide sequence ID" value="NZ_QBKF01000001.1"/>
</dbReference>
<evidence type="ECO:0000256" key="1">
    <source>
        <dbReference type="ARBA" id="ARBA00004418"/>
    </source>
</evidence>
<dbReference type="PANTHER" id="PTHR33376:SF15">
    <property type="entry name" value="BLL6794 PROTEIN"/>
    <property type="match status" value="1"/>
</dbReference>
<protein>
    <submittedName>
        <fullName evidence="5">C4-dicarboxylate ABC transporter permease</fullName>
    </submittedName>
</protein>
<accession>A0A2T7ULA0</accession>
<dbReference type="OrthoDB" id="6114763at2"/>
<gene>
    <name evidence="5" type="ORF">DDE23_21915</name>
</gene>
<keyword evidence="6" id="KW-1185">Reference proteome</keyword>
<keyword evidence="2 4" id="KW-0732">Signal</keyword>
<dbReference type="Pfam" id="PF03480">
    <property type="entry name" value="DctP"/>
    <property type="match status" value="1"/>
</dbReference>
<evidence type="ECO:0000256" key="2">
    <source>
        <dbReference type="ARBA" id="ARBA00022729"/>
    </source>
</evidence>
<dbReference type="NCBIfam" id="NF037995">
    <property type="entry name" value="TRAP_S1"/>
    <property type="match status" value="1"/>
</dbReference>
<name>A0A2T7ULA0_9RHOB</name>
<sequence>MTHTIRRLLTGTALAAILAGPALADETIDITIVNGHPPIFLWVKHLTETFIPTVNAALEGSGYTINWTEAYGGTLAGVGGELDAVEDGLAEIGAIPTVFLPTKVPLQNVTYNTPFGPGEPQVVMEAMDALYAQIPGMAESWHQYDAEYLGGGFALDNYILMTNFPVTSIDDLAGHRIAAPGPAVNWLEGTGAVGVAGNLTTYYNDIQTGVFDGVIVFATAAAPARLHEVAPYVTVTGFGAQSAGALVANQTWLQDQPEAVQEALRAGAAAYQQAYIAEQTQRVAAAMATIAPDEAHLHTLSDAERARWAAALPDVAGTWAAAADGEGLPGTEVLNAYVQILRDAGVPLVRDWSQR</sequence>
<feature type="chain" id="PRO_5015754764" evidence="4">
    <location>
        <begin position="25"/>
        <end position="355"/>
    </location>
</feature>
<comment type="caution">
    <text evidence="5">The sequence shown here is derived from an EMBL/GenBank/DDBJ whole genome shotgun (WGS) entry which is preliminary data.</text>
</comment>
<dbReference type="CDD" id="cd13666">
    <property type="entry name" value="PBP2_TRAP_DctP_like_1"/>
    <property type="match status" value="1"/>
</dbReference>
<evidence type="ECO:0000313" key="5">
    <source>
        <dbReference type="EMBL" id="PVE45444.1"/>
    </source>
</evidence>
<comment type="subcellular location">
    <subcellularLocation>
        <location evidence="1">Periplasm</location>
    </subcellularLocation>
</comment>
<proteinExistence type="predicted"/>
<dbReference type="Proteomes" id="UP000244810">
    <property type="component" value="Unassembled WGS sequence"/>
</dbReference>